<dbReference type="InterPro" id="IPR036259">
    <property type="entry name" value="MFS_trans_sf"/>
</dbReference>
<feature type="transmembrane region" description="Helical" evidence="7">
    <location>
        <begin position="326"/>
        <end position="349"/>
    </location>
</feature>
<dbReference type="RefSeq" id="WP_114021452.1">
    <property type="nucleotide sequence ID" value="NZ_QOIN01000036.1"/>
</dbReference>
<evidence type="ECO:0000256" key="3">
    <source>
        <dbReference type="ARBA" id="ARBA00022692"/>
    </source>
</evidence>
<dbReference type="EMBL" id="QOIN01000036">
    <property type="protein sequence ID" value="RCG25624.1"/>
    <property type="molecule type" value="Genomic_DNA"/>
</dbReference>
<dbReference type="InterPro" id="IPR020846">
    <property type="entry name" value="MFS_dom"/>
</dbReference>
<comment type="subcellular location">
    <subcellularLocation>
        <location evidence="1">Cell membrane</location>
        <topology evidence="1">Multi-pass membrane protein</topology>
    </subcellularLocation>
</comment>
<dbReference type="PANTHER" id="PTHR43124">
    <property type="entry name" value="PURINE EFFLUX PUMP PBUE"/>
    <property type="match status" value="1"/>
</dbReference>
<feature type="region of interest" description="Disordered" evidence="6">
    <location>
        <begin position="416"/>
        <end position="438"/>
    </location>
</feature>
<feature type="compositionally biased region" description="Low complexity" evidence="6">
    <location>
        <begin position="425"/>
        <end position="438"/>
    </location>
</feature>
<evidence type="ECO:0000256" key="5">
    <source>
        <dbReference type="ARBA" id="ARBA00023136"/>
    </source>
</evidence>
<dbReference type="GO" id="GO:0005886">
    <property type="term" value="C:plasma membrane"/>
    <property type="evidence" value="ECO:0007669"/>
    <property type="project" value="UniProtKB-SubCell"/>
</dbReference>
<evidence type="ECO:0000256" key="7">
    <source>
        <dbReference type="SAM" id="Phobius"/>
    </source>
</evidence>
<keyword evidence="3 7" id="KW-0812">Transmembrane</keyword>
<evidence type="ECO:0000256" key="2">
    <source>
        <dbReference type="ARBA" id="ARBA00022475"/>
    </source>
</evidence>
<dbReference type="Proteomes" id="UP000252914">
    <property type="component" value="Unassembled WGS sequence"/>
</dbReference>
<proteinExistence type="predicted"/>
<feature type="transmembrane region" description="Helical" evidence="7">
    <location>
        <begin position="155"/>
        <end position="171"/>
    </location>
</feature>
<dbReference type="GO" id="GO:0022857">
    <property type="term" value="F:transmembrane transporter activity"/>
    <property type="evidence" value="ECO:0007669"/>
    <property type="project" value="InterPro"/>
</dbReference>
<feature type="region of interest" description="Disordered" evidence="6">
    <location>
        <begin position="176"/>
        <end position="230"/>
    </location>
</feature>
<protein>
    <submittedName>
        <fullName evidence="9">MFS transporter</fullName>
    </submittedName>
</protein>
<keyword evidence="5 7" id="KW-0472">Membrane</keyword>
<feature type="compositionally biased region" description="Low complexity" evidence="6">
    <location>
        <begin position="176"/>
        <end position="187"/>
    </location>
</feature>
<feature type="transmembrane region" description="Helical" evidence="7">
    <location>
        <begin position="238"/>
        <end position="260"/>
    </location>
</feature>
<reference evidence="9 10" key="1">
    <citation type="submission" date="2018-06" db="EMBL/GenBank/DDBJ databases">
        <title>Streptomyces reniochalinae sp. nov. and Streptomyces diacarnus sp. nov. from marine sponges.</title>
        <authorList>
            <person name="Li L."/>
        </authorList>
    </citation>
    <scope>NUCLEOTIDE SEQUENCE [LARGE SCALE GENOMIC DNA]</scope>
    <source>
        <strain evidence="9 10">LHW51701</strain>
    </source>
</reference>
<evidence type="ECO:0000256" key="4">
    <source>
        <dbReference type="ARBA" id="ARBA00022989"/>
    </source>
</evidence>
<evidence type="ECO:0000256" key="6">
    <source>
        <dbReference type="SAM" id="MobiDB-lite"/>
    </source>
</evidence>
<keyword evidence="10" id="KW-1185">Reference proteome</keyword>
<comment type="caution">
    <text evidence="9">The sequence shown here is derived from an EMBL/GenBank/DDBJ whole genome shotgun (WGS) entry which is preliminary data.</text>
</comment>
<dbReference type="PROSITE" id="PS50850">
    <property type="entry name" value="MFS"/>
    <property type="match status" value="1"/>
</dbReference>
<dbReference type="InterPro" id="IPR050189">
    <property type="entry name" value="MFS_Efflux_Transporters"/>
</dbReference>
<feature type="transmembrane region" description="Helical" evidence="7">
    <location>
        <begin position="390"/>
        <end position="411"/>
    </location>
</feature>
<keyword evidence="4 7" id="KW-1133">Transmembrane helix</keyword>
<dbReference type="Pfam" id="PF07690">
    <property type="entry name" value="MFS_1"/>
    <property type="match status" value="2"/>
</dbReference>
<sequence>MSALRWAAALGNADWHLCAPLLVALAAAWHTDIATVTTGIAAYSLGQGLALPLWGWLADRYGPGHSLRTGLAVAAAASVGSALCPGPGWWVALRTAAGAGFATVTPSVSLYYESLRSAPARQRAFATLTTVTAASAIASPVLADTVLRIGSWRPAFAVIAVLTAVTIWRLGDTRSGQAPAHAQAPAHGGRRRTGSCAASPTGDGARERARAADERAAGPRTPDECTPQAGSAARTCTAYGTVLGLGAAEGAVLLGLPALLAPALATAGEETSTSAVLVTYALGVLTGTLVLRRHARVWSPKRLLGTGGSLAMTGAFLAAVLPGTGVLMLCAALLGVAWSYLHTTLQTWLPRLLPPPARARAASLFSAAAILASSATVAATTSLLQDGRHSAVFATGAALCAALTCWTLLVARRWPGPGPQPGSPPSGMGAPEGMPEAT</sequence>
<dbReference type="AlphaFoldDB" id="A0A367F5J4"/>
<dbReference type="Gene3D" id="1.20.1250.20">
    <property type="entry name" value="MFS general substrate transporter like domains"/>
    <property type="match status" value="1"/>
</dbReference>
<gene>
    <name evidence="9" type="ORF">DTL70_09630</name>
</gene>
<accession>A0A367F5J4</accession>
<feature type="transmembrane region" description="Helical" evidence="7">
    <location>
        <begin position="272"/>
        <end position="291"/>
    </location>
</feature>
<evidence type="ECO:0000313" key="10">
    <source>
        <dbReference type="Proteomes" id="UP000252914"/>
    </source>
</evidence>
<evidence type="ECO:0000259" key="8">
    <source>
        <dbReference type="PROSITE" id="PS50850"/>
    </source>
</evidence>
<feature type="compositionally biased region" description="Basic and acidic residues" evidence="6">
    <location>
        <begin position="204"/>
        <end position="223"/>
    </location>
</feature>
<dbReference type="SUPFAM" id="SSF103473">
    <property type="entry name" value="MFS general substrate transporter"/>
    <property type="match status" value="1"/>
</dbReference>
<feature type="transmembrane region" description="Helical" evidence="7">
    <location>
        <begin position="361"/>
        <end position="384"/>
    </location>
</feature>
<organism evidence="9 10">
    <name type="scientific">Streptomyces diacarni</name>
    <dbReference type="NCBI Taxonomy" id="2800381"/>
    <lineage>
        <taxon>Bacteria</taxon>
        <taxon>Bacillati</taxon>
        <taxon>Actinomycetota</taxon>
        <taxon>Actinomycetes</taxon>
        <taxon>Kitasatosporales</taxon>
        <taxon>Streptomycetaceae</taxon>
        <taxon>Streptomyces</taxon>
    </lineage>
</organism>
<feature type="domain" description="Major facilitator superfamily (MFS) profile" evidence="8">
    <location>
        <begin position="1"/>
        <end position="413"/>
    </location>
</feature>
<keyword evidence="2" id="KW-1003">Cell membrane</keyword>
<name>A0A367F5J4_9ACTN</name>
<evidence type="ECO:0000256" key="1">
    <source>
        <dbReference type="ARBA" id="ARBA00004651"/>
    </source>
</evidence>
<dbReference type="InterPro" id="IPR011701">
    <property type="entry name" value="MFS"/>
</dbReference>
<dbReference type="PANTHER" id="PTHR43124:SF3">
    <property type="entry name" value="CHLORAMPHENICOL EFFLUX PUMP RV0191"/>
    <property type="match status" value="1"/>
</dbReference>
<evidence type="ECO:0000313" key="9">
    <source>
        <dbReference type="EMBL" id="RCG25624.1"/>
    </source>
</evidence>